<dbReference type="STRING" id="1806892.AZH43_17175"/>
<dbReference type="PANTHER" id="PTHR11019">
    <property type="entry name" value="HTH-TYPE TRANSCRIPTIONAL REGULATOR NIMR"/>
    <property type="match status" value="1"/>
</dbReference>
<dbReference type="PANTHER" id="PTHR11019:SF190">
    <property type="entry name" value="ARAC-FAMILY REGULATORY PROTEIN"/>
    <property type="match status" value="1"/>
</dbReference>
<comment type="caution">
    <text evidence="5">The sequence shown here is derived from an EMBL/GenBank/DDBJ whole genome shotgun (WGS) entry which is preliminary data.</text>
</comment>
<dbReference type="Pfam" id="PF12833">
    <property type="entry name" value="HTH_18"/>
    <property type="match status" value="1"/>
</dbReference>
<dbReference type="GO" id="GO:0003700">
    <property type="term" value="F:DNA-binding transcription factor activity"/>
    <property type="evidence" value="ECO:0007669"/>
    <property type="project" value="InterPro"/>
</dbReference>
<dbReference type="PROSITE" id="PS01124">
    <property type="entry name" value="HTH_ARAC_FAMILY_2"/>
    <property type="match status" value="1"/>
</dbReference>
<dbReference type="GO" id="GO:0043565">
    <property type="term" value="F:sequence-specific DNA binding"/>
    <property type="evidence" value="ECO:0007669"/>
    <property type="project" value="InterPro"/>
</dbReference>
<keyword evidence="1" id="KW-0805">Transcription regulation</keyword>
<dbReference type="AlphaFoldDB" id="A0A151XYE1"/>
<keyword evidence="6" id="KW-1185">Reference proteome</keyword>
<dbReference type="Gene3D" id="1.10.10.60">
    <property type="entry name" value="Homeodomain-like"/>
    <property type="match status" value="1"/>
</dbReference>
<dbReference type="OrthoDB" id="9804543at2"/>
<dbReference type="InterPro" id="IPR018060">
    <property type="entry name" value="HTH_AraC"/>
</dbReference>
<protein>
    <submittedName>
        <fullName evidence="5">AraC family transcriptional regulator</fullName>
    </submittedName>
</protein>
<dbReference type="EMBL" id="LUAW01000042">
    <property type="protein sequence ID" value="KYQ70842.1"/>
    <property type="molecule type" value="Genomic_DNA"/>
</dbReference>
<reference evidence="5 6" key="1">
    <citation type="submission" date="2016-03" db="EMBL/GenBank/DDBJ databases">
        <title>Acinetobacter genomospecies 28 strain ANC 4149.</title>
        <authorList>
            <person name="Radolfova-Krizova L."/>
            <person name="Nemec A."/>
        </authorList>
    </citation>
    <scope>NUCLEOTIDE SEQUENCE [LARGE SCALE GENOMIC DNA]</scope>
    <source>
        <strain evidence="5 6">ANC 4149</strain>
    </source>
</reference>
<dbReference type="Proteomes" id="UP000076276">
    <property type="component" value="Unassembled WGS sequence"/>
</dbReference>
<evidence type="ECO:0000313" key="5">
    <source>
        <dbReference type="EMBL" id="KYQ70842.1"/>
    </source>
</evidence>
<sequence>MIEPIEQRIEICQLFYKKDEEAYPHSCIWGDFNICLDGILEYQVSGRTLWSPPSYGLWIPPRIAHHSIAVDQQTTHYAAIRLAPELCVEFSAQPEMLSVSAFFRQLILEALQAQSNGSLNHYRHLLQVILDQLQAAPKHHHYLPQTHHPLLKPILTDLASPHLFPQSLQQILRPYAISERQLLRISQAELQISLSEWRSRAKIIYAITQLRQGKSIKALSIELGYQHSSNFIEFFKRYTGQTPAQIKVFTASQYAQLPL</sequence>
<feature type="domain" description="HTH araC/xylS-type" evidence="4">
    <location>
        <begin position="148"/>
        <end position="249"/>
    </location>
</feature>
<accession>A0A151XYE1</accession>
<dbReference type="SUPFAM" id="SSF51182">
    <property type="entry name" value="RmlC-like cupins"/>
    <property type="match status" value="1"/>
</dbReference>
<evidence type="ECO:0000256" key="2">
    <source>
        <dbReference type="ARBA" id="ARBA00023125"/>
    </source>
</evidence>
<dbReference type="RefSeq" id="WP_067671364.1">
    <property type="nucleotide sequence ID" value="NZ_CBCSIK010000019.1"/>
</dbReference>
<evidence type="ECO:0000259" key="4">
    <source>
        <dbReference type="PROSITE" id="PS01124"/>
    </source>
</evidence>
<name>A0A151XYE1_9GAMM</name>
<gene>
    <name evidence="5" type="ORF">AZH43_17175</name>
</gene>
<dbReference type="SMART" id="SM00342">
    <property type="entry name" value="HTH_ARAC"/>
    <property type="match status" value="1"/>
</dbReference>
<dbReference type="InterPro" id="IPR011051">
    <property type="entry name" value="RmlC_Cupin_sf"/>
</dbReference>
<evidence type="ECO:0000256" key="3">
    <source>
        <dbReference type="ARBA" id="ARBA00023163"/>
    </source>
</evidence>
<evidence type="ECO:0000256" key="1">
    <source>
        <dbReference type="ARBA" id="ARBA00023015"/>
    </source>
</evidence>
<keyword evidence="2" id="KW-0238">DNA-binding</keyword>
<dbReference type="InterPro" id="IPR009057">
    <property type="entry name" value="Homeodomain-like_sf"/>
</dbReference>
<dbReference type="InterPro" id="IPR018062">
    <property type="entry name" value="HTH_AraC-typ_CS"/>
</dbReference>
<dbReference type="SUPFAM" id="SSF46689">
    <property type="entry name" value="Homeodomain-like"/>
    <property type="match status" value="1"/>
</dbReference>
<proteinExistence type="predicted"/>
<keyword evidence="3" id="KW-0804">Transcription</keyword>
<evidence type="ECO:0000313" key="6">
    <source>
        <dbReference type="Proteomes" id="UP000076276"/>
    </source>
</evidence>
<organism evidence="5 6">
    <name type="scientific">Acinetobacter pragensis</name>
    <dbReference type="NCBI Taxonomy" id="1806892"/>
    <lineage>
        <taxon>Bacteria</taxon>
        <taxon>Pseudomonadati</taxon>
        <taxon>Pseudomonadota</taxon>
        <taxon>Gammaproteobacteria</taxon>
        <taxon>Moraxellales</taxon>
        <taxon>Moraxellaceae</taxon>
        <taxon>Acinetobacter</taxon>
    </lineage>
</organism>
<dbReference type="PROSITE" id="PS00041">
    <property type="entry name" value="HTH_ARAC_FAMILY_1"/>
    <property type="match status" value="1"/>
</dbReference>